<protein>
    <submittedName>
        <fullName evidence="1">Uncharacterized protein</fullName>
    </submittedName>
</protein>
<dbReference type="InParanoid" id="F8PX96"/>
<proteinExistence type="predicted"/>
<keyword evidence="2" id="KW-1185">Reference proteome</keyword>
<accession>F8PX96</accession>
<dbReference type="AlphaFoldDB" id="F8PX96"/>
<organism evidence="2">
    <name type="scientific">Serpula lacrymans var. lacrymans (strain S7.3)</name>
    <name type="common">Dry rot fungus</name>
    <dbReference type="NCBI Taxonomy" id="936435"/>
    <lineage>
        <taxon>Eukaryota</taxon>
        <taxon>Fungi</taxon>
        <taxon>Dikarya</taxon>
        <taxon>Basidiomycota</taxon>
        <taxon>Agaricomycotina</taxon>
        <taxon>Agaricomycetes</taxon>
        <taxon>Agaricomycetidae</taxon>
        <taxon>Boletales</taxon>
        <taxon>Coniophorineae</taxon>
        <taxon>Serpulaceae</taxon>
        <taxon>Serpula</taxon>
    </lineage>
</organism>
<gene>
    <name evidence="1" type="ORF">SERLA73DRAFT_137686</name>
</gene>
<dbReference type="HOGENOM" id="CLU_2544009_0_0_1"/>
<dbReference type="EMBL" id="GL945480">
    <property type="protein sequence ID" value="EGN99371.1"/>
    <property type="molecule type" value="Genomic_DNA"/>
</dbReference>
<evidence type="ECO:0000313" key="1">
    <source>
        <dbReference type="EMBL" id="EGN99371.1"/>
    </source>
</evidence>
<sequence length="83" mass="9462">MHEKRRARHDCKFASVFTGYAWSEENRAGYPNTSDQVKGTLARGQSICKRFLGQNPPKSSRLLRVQSINQTTLTVCLKVHRAQ</sequence>
<evidence type="ECO:0000313" key="2">
    <source>
        <dbReference type="Proteomes" id="UP000008063"/>
    </source>
</evidence>
<name>F8PX96_SERL3</name>
<dbReference type="Proteomes" id="UP000008063">
    <property type="component" value="Unassembled WGS sequence"/>
</dbReference>
<reference evidence="2" key="1">
    <citation type="journal article" date="2011" name="Science">
        <title>The plant cell wall-decomposing machinery underlies the functional diversity of forest fungi.</title>
        <authorList>
            <person name="Eastwood D.C."/>
            <person name="Floudas D."/>
            <person name="Binder M."/>
            <person name="Majcherczyk A."/>
            <person name="Schneider P."/>
            <person name="Aerts A."/>
            <person name="Asiegbu F.O."/>
            <person name="Baker S.E."/>
            <person name="Barry K."/>
            <person name="Bendiksby M."/>
            <person name="Blumentritt M."/>
            <person name="Coutinho P.M."/>
            <person name="Cullen D."/>
            <person name="de Vries R.P."/>
            <person name="Gathman A."/>
            <person name="Goodell B."/>
            <person name="Henrissat B."/>
            <person name="Ihrmark K."/>
            <person name="Kauserud H."/>
            <person name="Kohler A."/>
            <person name="LaButti K."/>
            <person name="Lapidus A."/>
            <person name="Lavin J.L."/>
            <person name="Lee Y.-H."/>
            <person name="Lindquist E."/>
            <person name="Lilly W."/>
            <person name="Lucas S."/>
            <person name="Morin E."/>
            <person name="Murat C."/>
            <person name="Oguiza J.A."/>
            <person name="Park J."/>
            <person name="Pisabarro A.G."/>
            <person name="Riley R."/>
            <person name="Rosling A."/>
            <person name="Salamov A."/>
            <person name="Schmidt O."/>
            <person name="Schmutz J."/>
            <person name="Skrede I."/>
            <person name="Stenlid J."/>
            <person name="Wiebenga A."/>
            <person name="Xie X."/>
            <person name="Kuees U."/>
            <person name="Hibbett D.S."/>
            <person name="Hoffmeister D."/>
            <person name="Hoegberg N."/>
            <person name="Martin F."/>
            <person name="Grigoriev I.V."/>
            <person name="Watkinson S.C."/>
        </authorList>
    </citation>
    <scope>NUCLEOTIDE SEQUENCE [LARGE SCALE GENOMIC DNA]</scope>
    <source>
        <strain evidence="2">strain S7.3</strain>
    </source>
</reference>